<dbReference type="Proteomes" id="UP000664521">
    <property type="component" value="Unassembled WGS sequence"/>
</dbReference>
<reference evidence="2" key="1">
    <citation type="submission" date="2021-03" db="EMBL/GenBank/DDBJ databases">
        <authorList>
            <person name="Tagirdzhanova G."/>
        </authorList>
    </citation>
    <scope>NUCLEOTIDE SEQUENCE</scope>
</reference>
<sequence length="199" mass="21071">MSAGTATTTTPENMRPTILLIPAAWFPPSAYDAFLHAVRDAGYETECASYPSLNPKDPKHADAATDTLFVIRNYLIPLIEIEQKNVVIVMHSYGGIPGSGAATGFGKAARQHQGRKGGVVGLVHSSGFVLPQGLSCADGQGGSLPPWIKENYPLPGLTLPEDPINFFSADVTPAVAQAYVSQILPHALLIFKSSAFKPA</sequence>
<dbReference type="SUPFAM" id="SSF53474">
    <property type="entry name" value="alpha/beta-Hydrolases"/>
    <property type="match status" value="1"/>
</dbReference>
<organism evidence="2 3">
    <name type="scientific">Heterodermia speciosa</name>
    <dbReference type="NCBI Taxonomy" id="116794"/>
    <lineage>
        <taxon>Eukaryota</taxon>
        <taxon>Fungi</taxon>
        <taxon>Dikarya</taxon>
        <taxon>Ascomycota</taxon>
        <taxon>Pezizomycotina</taxon>
        <taxon>Lecanoromycetes</taxon>
        <taxon>OSLEUM clade</taxon>
        <taxon>Lecanoromycetidae</taxon>
        <taxon>Caliciales</taxon>
        <taxon>Physciaceae</taxon>
        <taxon>Heterodermia</taxon>
    </lineage>
</organism>
<comment type="caution">
    <text evidence="2">The sequence shown here is derived from an EMBL/GenBank/DDBJ whole genome shotgun (WGS) entry which is preliminary data.</text>
</comment>
<dbReference type="PANTHER" id="PTHR37017:SF11">
    <property type="entry name" value="ESTERASE_LIPASE_THIOESTERASE DOMAIN-CONTAINING PROTEIN"/>
    <property type="match status" value="1"/>
</dbReference>
<keyword evidence="3" id="KW-1185">Reference proteome</keyword>
<dbReference type="AlphaFoldDB" id="A0A8H3G7J1"/>
<dbReference type="PANTHER" id="PTHR37017">
    <property type="entry name" value="AB HYDROLASE-1 DOMAIN-CONTAINING PROTEIN-RELATED"/>
    <property type="match status" value="1"/>
</dbReference>
<protein>
    <recommendedName>
        <fullName evidence="1">AB hydrolase-1 domain-containing protein</fullName>
    </recommendedName>
</protein>
<dbReference type="InterPro" id="IPR000073">
    <property type="entry name" value="AB_hydrolase_1"/>
</dbReference>
<evidence type="ECO:0000259" key="1">
    <source>
        <dbReference type="Pfam" id="PF12697"/>
    </source>
</evidence>
<dbReference type="InterPro" id="IPR052897">
    <property type="entry name" value="Sec-Metab_Biosynth_Hydrolase"/>
</dbReference>
<dbReference type="Gene3D" id="3.40.50.1820">
    <property type="entry name" value="alpha/beta hydrolase"/>
    <property type="match status" value="1"/>
</dbReference>
<dbReference type="EMBL" id="CAJPDS010000100">
    <property type="protein sequence ID" value="CAF9937290.1"/>
    <property type="molecule type" value="Genomic_DNA"/>
</dbReference>
<dbReference type="InterPro" id="IPR029058">
    <property type="entry name" value="AB_hydrolase_fold"/>
</dbReference>
<proteinExistence type="predicted"/>
<dbReference type="Pfam" id="PF12697">
    <property type="entry name" value="Abhydrolase_6"/>
    <property type="match status" value="1"/>
</dbReference>
<name>A0A8H3G7J1_9LECA</name>
<evidence type="ECO:0000313" key="2">
    <source>
        <dbReference type="EMBL" id="CAF9937290.1"/>
    </source>
</evidence>
<feature type="domain" description="AB hydrolase-1" evidence="1">
    <location>
        <begin position="18"/>
        <end position="168"/>
    </location>
</feature>
<gene>
    <name evidence="2" type="ORF">HETSPECPRED_000483</name>
</gene>
<accession>A0A8H3G7J1</accession>
<evidence type="ECO:0000313" key="3">
    <source>
        <dbReference type="Proteomes" id="UP000664521"/>
    </source>
</evidence>
<dbReference type="OrthoDB" id="408373at2759"/>